<dbReference type="Proteomes" id="UP001430172">
    <property type="component" value="Unassembled WGS sequence"/>
</dbReference>
<accession>A0ABS2CQ91</accession>
<reference evidence="1" key="1">
    <citation type="submission" date="2021-02" db="EMBL/GenBank/DDBJ databases">
        <title>Phycicoccus sp. MQZ13P-5T, whole genome shotgun sequence.</title>
        <authorList>
            <person name="Tuo L."/>
        </authorList>
    </citation>
    <scope>NUCLEOTIDE SEQUENCE</scope>
    <source>
        <strain evidence="1">MQZ13P-5</strain>
    </source>
</reference>
<protein>
    <submittedName>
        <fullName evidence="1">Carboxypeptidase regulatory-like domain-containing protein</fullName>
    </submittedName>
</protein>
<name>A0ABS2CQ91_9MICO</name>
<proteinExistence type="predicted"/>
<comment type="caution">
    <text evidence="1">The sequence shown here is derived from an EMBL/GenBank/DDBJ whole genome shotgun (WGS) entry which is preliminary data.</text>
</comment>
<evidence type="ECO:0000313" key="2">
    <source>
        <dbReference type="Proteomes" id="UP001430172"/>
    </source>
</evidence>
<evidence type="ECO:0000313" key="1">
    <source>
        <dbReference type="EMBL" id="MBM6401608.1"/>
    </source>
</evidence>
<dbReference type="RefSeq" id="WP_204132077.1">
    <property type="nucleotide sequence ID" value="NZ_JAFDVD010000016.1"/>
</dbReference>
<organism evidence="1 2">
    <name type="scientific">Phycicoccus sonneratiae</name>
    <dbReference type="NCBI Taxonomy" id="2807628"/>
    <lineage>
        <taxon>Bacteria</taxon>
        <taxon>Bacillati</taxon>
        <taxon>Actinomycetota</taxon>
        <taxon>Actinomycetes</taxon>
        <taxon>Micrococcales</taxon>
        <taxon>Intrasporangiaceae</taxon>
        <taxon>Phycicoccus</taxon>
    </lineage>
</organism>
<keyword evidence="2" id="KW-1185">Reference proteome</keyword>
<dbReference type="EMBL" id="JAFDVD010000016">
    <property type="protein sequence ID" value="MBM6401608.1"/>
    <property type="molecule type" value="Genomic_DNA"/>
</dbReference>
<sequence length="162" mass="17237">MNPDHLATQPLDDVDVHVLDTIADILRAGDPVPAGLVDEVKFALTMQALHAEVAELQALGVDTAAARSAEYSHTQTLTFGAEALSVMITLSPLDDDTVRIDGWVTGHDGTVSIELRAGTRTLGATTDADGRFIIDPAPRGLVRFVFTPEGEVRPVITPTVEI</sequence>
<gene>
    <name evidence="1" type="ORF">JQN70_14520</name>
</gene>